<dbReference type="SUPFAM" id="SSF56300">
    <property type="entry name" value="Metallo-dependent phosphatases"/>
    <property type="match status" value="1"/>
</dbReference>
<name>A0A9D1HEM7_9FIRM</name>
<protein>
    <submittedName>
        <fullName evidence="4">CapA family protein</fullName>
    </submittedName>
</protein>
<comment type="caution">
    <text evidence="4">The sequence shown here is derived from an EMBL/GenBank/DDBJ whole genome shotgun (WGS) entry which is preliminary data.</text>
</comment>
<dbReference type="InterPro" id="IPR029052">
    <property type="entry name" value="Metallo-depent_PP-like"/>
</dbReference>
<dbReference type="InterPro" id="IPR019079">
    <property type="entry name" value="Capsule_synth_CapA"/>
</dbReference>
<proteinExistence type="inferred from homology"/>
<reference evidence="4" key="1">
    <citation type="submission" date="2020-10" db="EMBL/GenBank/DDBJ databases">
        <authorList>
            <person name="Gilroy R."/>
        </authorList>
    </citation>
    <scope>NUCLEOTIDE SEQUENCE</scope>
    <source>
        <strain evidence="4">CHK187-14744</strain>
    </source>
</reference>
<dbReference type="Gene3D" id="3.60.21.10">
    <property type="match status" value="1"/>
</dbReference>
<feature type="domain" description="Capsule synthesis protein CapA" evidence="3">
    <location>
        <begin position="74"/>
        <end position="336"/>
    </location>
</feature>
<dbReference type="EMBL" id="DVLT01000015">
    <property type="protein sequence ID" value="HIU02083.1"/>
    <property type="molecule type" value="Genomic_DNA"/>
</dbReference>
<evidence type="ECO:0000313" key="5">
    <source>
        <dbReference type="Proteomes" id="UP000824164"/>
    </source>
</evidence>
<feature type="transmembrane region" description="Helical" evidence="2">
    <location>
        <begin position="7"/>
        <end position="24"/>
    </location>
</feature>
<keyword evidence="2" id="KW-0472">Membrane</keyword>
<sequence>MKDIKRLILVGVCAVFFIGLYILSDHYAEEAVGKYSDEISQGGSRLTSRDNVTLDDLNTEAMIMGQTVSSNETILTFTGGVTFEEPQLRRYYDEASDTFDFSNSFQYISSYLDDSSFVVGDLECVFAGADENYEGYDRYGVAGGLYNAPESAASDLKAAGFSLFQTANSHSADFGKEGIDSTIDFLTNAGLQNVGTQKAENDPRYTVASVNGINVGFVSYTNSMNGYLEEADSYAVNTLDGYDEEKISQACDDVGTASQNADLVVVLVQCGDSYATEPDTSQTELFDAFFNAGADIVIGNGSYSLMPVEVKDIQDENGTSRKGLAIYSLGTFLGSQVYSESLGIDNDVSAIFDVVIQDDGSGPQITGFRLTPTYLYYTSDDLFILPVGEVHDNWDTYASFVDETEKTRIDSIFENTVNTLLEGTGLTAQYENQRFQVNF</sequence>
<keyword evidence="2" id="KW-0812">Transmembrane</keyword>
<gene>
    <name evidence="4" type="ORF">IAB63_02385</name>
</gene>
<dbReference type="Proteomes" id="UP000824164">
    <property type="component" value="Unassembled WGS sequence"/>
</dbReference>
<dbReference type="PANTHER" id="PTHR33393">
    <property type="entry name" value="POLYGLUTAMINE SYNTHESIS ACCESSORY PROTEIN RV0574C-RELATED"/>
    <property type="match status" value="1"/>
</dbReference>
<evidence type="ECO:0000256" key="1">
    <source>
        <dbReference type="ARBA" id="ARBA00005662"/>
    </source>
</evidence>
<dbReference type="AlphaFoldDB" id="A0A9D1HEM7"/>
<evidence type="ECO:0000259" key="3">
    <source>
        <dbReference type="SMART" id="SM00854"/>
    </source>
</evidence>
<organism evidence="4 5">
    <name type="scientific">Candidatus Onthocola gallistercoris</name>
    <dbReference type="NCBI Taxonomy" id="2840876"/>
    <lineage>
        <taxon>Bacteria</taxon>
        <taxon>Bacillati</taxon>
        <taxon>Bacillota</taxon>
        <taxon>Bacilli</taxon>
        <taxon>Candidatus Onthocola</taxon>
    </lineage>
</organism>
<dbReference type="SMART" id="SM00854">
    <property type="entry name" value="PGA_cap"/>
    <property type="match status" value="1"/>
</dbReference>
<accession>A0A9D1HEM7</accession>
<evidence type="ECO:0000313" key="4">
    <source>
        <dbReference type="EMBL" id="HIU02083.1"/>
    </source>
</evidence>
<reference evidence="4" key="2">
    <citation type="journal article" date="2021" name="PeerJ">
        <title>Extensive microbial diversity within the chicken gut microbiome revealed by metagenomics and culture.</title>
        <authorList>
            <person name="Gilroy R."/>
            <person name="Ravi A."/>
            <person name="Getino M."/>
            <person name="Pursley I."/>
            <person name="Horton D.L."/>
            <person name="Alikhan N.F."/>
            <person name="Baker D."/>
            <person name="Gharbi K."/>
            <person name="Hall N."/>
            <person name="Watson M."/>
            <person name="Adriaenssens E.M."/>
            <person name="Foster-Nyarko E."/>
            <person name="Jarju S."/>
            <person name="Secka A."/>
            <person name="Antonio M."/>
            <person name="Oren A."/>
            <person name="Chaudhuri R.R."/>
            <person name="La Ragione R."/>
            <person name="Hildebrand F."/>
            <person name="Pallen M.J."/>
        </authorList>
    </citation>
    <scope>NUCLEOTIDE SEQUENCE</scope>
    <source>
        <strain evidence="4">CHK187-14744</strain>
    </source>
</reference>
<dbReference type="PANTHER" id="PTHR33393:SF11">
    <property type="entry name" value="POLYGLUTAMINE SYNTHESIS ACCESSORY PROTEIN RV0574C-RELATED"/>
    <property type="match status" value="1"/>
</dbReference>
<dbReference type="Pfam" id="PF09587">
    <property type="entry name" value="PGA_cap"/>
    <property type="match status" value="1"/>
</dbReference>
<evidence type="ECO:0000256" key="2">
    <source>
        <dbReference type="SAM" id="Phobius"/>
    </source>
</evidence>
<dbReference type="InterPro" id="IPR052169">
    <property type="entry name" value="CW_Biosynth-Accessory"/>
</dbReference>
<keyword evidence="2" id="KW-1133">Transmembrane helix</keyword>
<comment type="similarity">
    <text evidence="1">Belongs to the CapA family.</text>
</comment>